<proteinExistence type="predicted"/>
<evidence type="ECO:0000256" key="2">
    <source>
        <dbReference type="ARBA" id="ARBA00022695"/>
    </source>
</evidence>
<comment type="catalytic activity">
    <reaction evidence="10">
        <text>GTP + ATP = 3',3'-cGAMP + 2 diphosphate</text>
        <dbReference type="Rhea" id="RHEA:35647"/>
        <dbReference type="ChEBI" id="CHEBI:30616"/>
        <dbReference type="ChEBI" id="CHEBI:33019"/>
        <dbReference type="ChEBI" id="CHEBI:37565"/>
        <dbReference type="ChEBI" id="CHEBI:71501"/>
    </reaction>
    <physiologicalReaction direction="left-to-right" evidence="10">
        <dbReference type="Rhea" id="RHEA:35648"/>
    </physiologicalReaction>
</comment>
<evidence type="ECO:0000256" key="10">
    <source>
        <dbReference type="ARBA" id="ARBA00048304"/>
    </source>
</evidence>
<keyword evidence="4" id="KW-0547">Nucleotide-binding</keyword>
<dbReference type="EMBL" id="JAFMYW010000007">
    <property type="protein sequence ID" value="MBO0951178.1"/>
    <property type="molecule type" value="Genomic_DNA"/>
</dbReference>
<keyword evidence="7" id="KW-0546">Nucleotide metabolism</keyword>
<evidence type="ECO:0000256" key="8">
    <source>
        <dbReference type="ARBA" id="ARBA00023118"/>
    </source>
</evidence>
<keyword evidence="1" id="KW-0808">Transferase</keyword>
<dbReference type="InterPro" id="IPR048445">
    <property type="entry name" value="DncV-like_NTFase"/>
</dbReference>
<evidence type="ECO:0000256" key="6">
    <source>
        <dbReference type="ARBA" id="ARBA00022842"/>
    </source>
</evidence>
<dbReference type="Proteomes" id="UP000664628">
    <property type="component" value="Unassembled WGS sequence"/>
</dbReference>
<sequence length="361" mass="40620">MANLQKQFEQYHDAIKLSRINEESVLIEKRDIIRNKLKENLPGVFKKHGETNLVPEFCDQGSYEMKTGIKPLNGDYDIDQGVYFKTSKTSGTYAADPVKLKERVFEALDGHTKEVCIRRPCVTVFYQKAGERVYHVDLAIYSDGDSNSDGLDYLAMGKRKSGDDHREWQKSDPTTLKKTLFKRFDNDETARRQFRRVIRYLKRWKDLNFSSDGNNAPRGIGLTINAYEGFVAKYTDVIANKPDDLAALTGLVDFMLNHFTSTTKYENGQFVTVRRLTAYLPVEPKTDIYARMSDSHMLSFEEKLKSLKAALEKAASEVDTVDACKILASSKVLGDSFPVPTKSASAVITKTAAVASSSNNG</sequence>
<evidence type="ECO:0000256" key="4">
    <source>
        <dbReference type="ARBA" id="ARBA00022741"/>
    </source>
</evidence>
<evidence type="ECO:0000313" key="13">
    <source>
        <dbReference type="Proteomes" id="UP000664628"/>
    </source>
</evidence>
<dbReference type="RefSeq" id="WP_207331133.1">
    <property type="nucleotide sequence ID" value="NZ_JAFMYW010000007.1"/>
</dbReference>
<comment type="caution">
    <text evidence="12">The sequence shown here is derived from an EMBL/GenBank/DDBJ whole genome shotgun (WGS) entry which is preliminary data.</text>
</comment>
<evidence type="ECO:0000256" key="3">
    <source>
        <dbReference type="ARBA" id="ARBA00022723"/>
    </source>
</evidence>
<gene>
    <name evidence="12" type="ORF">J2I46_21510</name>
</gene>
<evidence type="ECO:0000313" key="12">
    <source>
        <dbReference type="EMBL" id="MBO0951178.1"/>
    </source>
</evidence>
<accession>A0ABS3JNV8</accession>
<keyword evidence="5" id="KW-0067">ATP-binding</keyword>
<dbReference type="Pfam" id="PF21654">
    <property type="entry name" value="DncV-like_NTFase"/>
    <property type="match status" value="1"/>
</dbReference>
<reference evidence="12 13" key="1">
    <citation type="submission" date="2021-03" db="EMBL/GenBank/DDBJ databases">
        <title>Fibrella sp. HMF5405 genome sequencing and assembly.</title>
        <authorList>
            <person name="Kang H."/>
            <person name="Kim H."/>
            <person name="Bae S."/>
            <person name="Joh K."/>
        </authorList>
    </citation>
    <scope>NUCLEOTIDE SEQUENCE [LARGE SCALE GENOMIC DNA]</scope>
    <source>
        <strain evidence="12 13">HMF5405</strain>
    </source>
</reference>
<evidence type="ECO:0000256" key="7">
    <source>
        <dbReference type="ARBA" id="ARBA00023080"/>
    </source>
</evidence>
<protein>
    <recommendedName>
        <fullName evidence="9">Cyclic GMP-AMP synthase</fullName>
    </recommendedName>
</protein>
<keyword evidence="6" id="KW-0460">Magnesium</keyword>
<keyword evidence="13" id="KW-1185">Reference proteome</keyword>
<keyword evidence="2" id="KW-0548">Nucleotidyltransferase</keyword>
<name>A0ABS3JNV8_9BACT</name>
<keyword evidence="3" id="KW-0479">Metal-binding</keyword>
<evidence type="ECO:0000256" key="5">
    <source>
        <dbReference type="ARBA" id="ARBA00022840"/>
    </source>
</evidence>
<evidence type="ECO:0000256" key="1">
    <source>
        <dbReference type="ARBA" id="ARBA00022679"/>
    </source>
</evidence>
<organism evidence="12 13">
    <name type="scientific">Fibrella forsythiae</name>
    <dbReference type="NCBI Taxonomy" id="2817061"/>
    <lineage>
        <taxon>Bacteria</taxon>
        <taxon>Pseudomonadati</taxon>
        <taxon>Bacteroidota</taxon>
        <taxon>Cytophagia</taxon>
        <taxon>Cytophagales</taxon>
        <taxon>Spirosomataceae</taxon>
        <taxon>Fibrella</taxon>
    </lineage>
</organism>
<evidence type="ECO:0000259" key="11">
    <source>
        <dbReference type="Pfam" id="PF21654"/>
    </source>
</evidence>
<keyword evidence="8" id="KW-0051">Antiviral defense</keyword>
<feature type="domain" description="Cyclic GMP-AMP synthase DncV-like nucleotidyltransferase" evidence="11">
    <location>
        <begin position="55"/>
        <end position="141"/>
    </location>
</feature>
<evidence type="ECO:0000256" key="9">
    <source>
        <dbReference type="ARBA" id="ARBA00044145"/>
    </source>
</evidence>